<feature type="domain" description="Cupin type-2" evidence="2">
    <location>
        <begin position="51"/>
        <end position="120"/>
    </location>
</feature>
<comment type="caution">
    <text evidence="3">The sequence shown here is derived from an EMBL/GenBank/DDBJ whole genome shotgun (WGS) entry which is preliminary data.</text>
</comment>
<proteinExistence type="predicted"/>
<evidence type="ECO:0000313" key="3">
    <source>
        <dbReference type="EMBL" id="OAM87748.1"/>
    </source>
</evidence>
<gene>
    <name evidence="3" type="ORF">AW736_21015</name>
</gene>
<protein>
    <recommendedName>
        <fullName evidence="2">Cupin type-2 domain-containing protein</fullName>
    </recommendedName>
</protein>
<dbReference type="InterPro" id="IPR014710">
    <property type="entry name" value="RmlC-like_jellyroll"/>
</dbReference>
<keyword evidence="1" id="KW-0479">Metal-binding</keyword>
<dbReference type="SUPFAM" id="SSF51182">
    <property type="entry name" value="RmlC-like cupins"/>
    <property type="match status" value="1"/>
</dbReference>
<dbReference type="InterPro" id="IPR011051">
    <property type="entry name" value="RmlC_Cupin_sf"/>
</dbReference>
<dbReference type="Gene3D" id="2.60.120.10">
    <property type="entry name" value="Jelly Rolls"/>
    <property type="match status" value="1"/>
</dbReference>
<evidence type="ECO:0000256" key="1">
    <source>
        <dbReference type="ARBA" id="ARBA00022723"/>
    </source>
</evidence>
<dbReference type="RefSeq" id="WP_068772257.1">
    <property type="nucleotide sequence ID" value="NZ_CP109796.1"/>
</dbReference>
<dbReference type="Pfam" id="PF07883">
    <property type="entry name" value="Cupin_2"/>
    <property type="match status" value="1"/>
</dbReference>
<sequence>MKKANQNTIAWEDDVSPKGKFAVTVKNLTRATGGPKDTGPWGGGHPFDVELVRVPPGKTNWPLHAHAAQWEAYIVVSGRGHARTESGSERIEAGDYVVHPPGEAHQFINDGSEDLVYYVIADNPRADVIYYPDSQKYFAKPQRKMFVREVDYFEGEE</sequence>
<dbReference type="Proteomes" id="UP000078486">
    <property type="component" value="Unassembled WGS sequence"/>
</dbReference>
<dbReference type="PANTHER" id="PTHR35848:SF6">
    <property type="entry name" value="CUPIN TYPE-2 DOMAIN-CONTAINING PROTEIN"/>
    <property type="match status" value="1"/>
</dbReference>
<name>A0A178IDD9_9BACT</name>
<dbReference type="EMBL" id="LRRQ01000160">
    <property type="protein sequence ID" value="OAM87748.1"/>
    <property type="molecule type" value="Genomic_DNA"/>
</dbReference>
<reference evidence="3 4" key="1">
    <citation type="submission" date="2016-01" db="EMBL/GenBank/DDBJ databases">
        <title>High potential of lignocellulose degradation of a new Verrucomicrobia species.</title>
        <authorList>
            <person name="Wang Y."/>
            <person name="Shi Y."/>
            <person name="Qiu Z."/>
            <person name="Liu S."/>
            <person name="Yang H."/>
        </authorList>
    </citation>
    <scope>NUCLEOTIDE SEQUENCE [LARGE SCALE GENOMIC DNA]</scope>
    <source>
        <strain evidence="3 4">TSB47</strain>
    </source>
</reference>
<evidence type="ECO:0000259" key="2">
    <source>
        <dbReference type="Pfam" id="PF07883"/>
    </source>
</evidence>
<keyword evidence="4" id="KW-1185">Reference proteome</keyword>
<evidence type="ECO:0000313" key="4">
    <source>
        <dbReference type="Proteomes" id="UP000078486"/>
    </source>
</evidence>
<dbReference type="STRING" id="1184151.AW736_21015"/>
<organism evidence="3 4">
    <name type="scientific">Termitidicoccus mucosus</name>
    <dbReference type="NCBI Taxonomy" id="1184151"/>
    <lineage>
        <taxon>Bacteria</taxon>
        <taxon>Pseudomonadati</taxon>
        <taxon>Verrucomicrobiota</taxon>
        <taxon>Opitutia</taxon>
        <taxon>Opitutales</taxon>
        <taxon>Opitutaceae</taxon>
        <taxon>Termitidicoccus</taxon>
    </lineage>
</organism>
<dbReference type="InterPro" id="IPR051610">
    <property type="entry name" value="GPI/OXD"/>
</dbReference>
<dbReference type="PANTHER" id="PTHR35848">
    <property type="entry name" value="OXALATE-BINDING PROTEIN"/>
    <property type="match status" value="1"/>
</dbReference>
<accession>A0A178IDD9</accession>
<dbReference type="AlphaFoldDB" id="A0A178IDD9"/>
<dbReference type="GO" id="GO:0046872">
    <property type="term" value="F:metal ion binding"/>
    <property type="evidence" value="ECO:0007669"/>
    <property type="project" value="UniProtKB-KW"/>
</dbReference>
<dbReference type="InterPro" id="IPR013096">
    <property type="entry name" value="Cupin_2"/>
</dbReference>
<dbReference type="OrthoDB" id="9797047at2"/>